<evidence type="ECO:0000313" key="3">
    <source>
        <dbReference type="Proteomes" id="UP001417504"/>
    </source>
</evidence>
<dbReference type="PANTHER" id="PTHR34223">
    <property type="entry name" value="OS11G0201299 PROTEIN"/>
    <property type="match status" value="1"/>
</dbReference>
<dbReference type="Proteomes" id="UP001417504">
    <property type="component" value="Unassembled WGS sequence"/>
</dbReference>
<sequence>MFSSQCLTTLKLSNNDEELRFPSVTKMCNLRVLHLKDFVMFGKVERFNKLISGCESLQHLVLINVEIDAEEGLFEIKNPKLESLVIDNVRWVNWKVDRDLSKVVACTPNRRTLSCEVDVSYIPWELPLLESASLEIGMGEKYDNVPFRDLFAYCRHWQRVFAEGTRTLLESVRRTVSHTMCVVPIVKGARDRLSDLPDPILHHIFSFIDTRYAVRSSVLSSRWRHLWKSLPHLYFNGEAHRRRNITVRLVNNVLYRNDNSDIHTLRIESVAHWHYDSIRSWILAAIARNVHELDLLNFSQ</sequence>
<accession>A0AAP0KRH9</accession>
<dbReference type="PROSITE" id="PS50181">
    <property type="entry name" value="FBOX"/>
    <property type="match status" value="1"/>
</dbReference>
<protein>
    <recommendedName>
        <fullName evidence="1">F-box domain-containing protein</fullName>
    </recommendedName>
</protein>
<dbReference type="SUPFAM" id="SSF52047">
    <property type="entry name" value="RNI-like"/>
    <property type="match status" value="1"/>
</dbReference>
<dbReference type="EMBL" id="JBBNAE010000001">
    <property type="protein sequence ID" value="KAK9156119.1"/>
    <property type="molecule type" value="Genomic_DNA"/>
</dbReference>
<dbReference type="InterPro" id="IPR053197">
    <property type="entry name" value="F-box_SCFL_complex_component"/>
</dbReference>
<dbReference type="AlphaFoldDB" id="A0AAP0KRH9"/>
<name>A0AAP0KRH9_9MAGN</name>
<dbReference type="InterPro" id="IPR036047">
    <property type="entry name" value="F-box-like_dom_sf"/>
</dbReference>
<dbReference type="Gene3D" id="1.20.1280.50">
    <property type="match status" value="1"/>
</dbReference>
<dbReference type="CDD" id="cd22160">
    <property type="entry name" value="F-box_AtFBL13-like"/>
    <property type="match status" value="1"/>
</dbReference>
<proteinExistence type="predicted"/>
<dbReference type="SMART" id="SM00256">
    <property type="entry name" value="FBOX"/>
    <property type="match status" value="1"/>
</dbReference>
<reference evidence="2 3" key="1">
    <citation type="submission" date="2024-01" db="EMBL/GenBank/DDBJ databases">
        <title>Genome assemblies of Stephania.</title>
        <authorList>
            <person name="Yang L."/>
        </authorList>
    </citation>
    <scope>NUCLEOTIDE SEQUENCE [LARGE SCALE GENOMIC DNA]</scope>
    <source>
        <strain evidence="2">QJT</strain>
        <tissue evidence="2">Leaf</tissue>
    </source>
</reference>
<evidence type="ECO:0000313" key="2">
    <source>
        <dbReference type="EMBL" id="KAK9156119.1"/>
    </source>
</evidence>
<dbReference type="InterPro" id="IPR032675">
    <property type="entry name" value="LRR_dom_sf"/>
</dbReference>
<gene>
    <name evidence="2" type="ORF">Sjap_003599</name>
</gene>
<feature type="domain" description="F-box" evidence="1">
    <location>
        <begin position="190"/>
        <end position="238"/>
    </location>
</feature>
<comment type="caution">
    <text evidence="2">The sequence shown here is derived from an EMBL/GenBank/DDBJ whole genome shotgun (WGS) entry which is preliminary data.</text>
</comment>
<evidence type="ECO:0000259" key="1">
    <source>
        <dbReference type="PROSITE" id="PS50181"/>
    </source>
</evidence>
<dbReference type="PANTHER" id="PTHR34223:SF51">
    <property type="entry name" value="OS06G0556300 PROTEIN"/>
    <property type="match status" value="1"/>
</dbReference>
<dbReference type="InterPro" id="IPR001810">
    <property type="entry name" value="F-box_dom"/>
</dbReference>
<dbReference type="InterPro" id="IPR053781">
    <property type="entry name" value="F-box_AtFBL13-like"/>
</dbReference>
<dbReference type="Pfam" id="PF00646">
    <property type="entry name" value="F-box"/>
    <property type="match status" value="1"/>
</dbReference>
<dbReference type="SUPFAM" id="SSF81383">
    <property type="entry name" value="F-box domain"/>
    <property type="match status" value="1"/>
</dbReference>
<keyword evidence="3" id="KW-1185">Reference proteome</keyword>
<organism evidence="2 3">
    <name type="scientific">Stephania japonica</name>
    <dbReference type="NCBI Taxonomy" id="461633"/>
    <lineage>
        <taxon>Eukaryota</taxon>
        <taxon>Viridiplantae</taxon>
        <taxon>Streptophyta</taxon>
        <taxon>Embryophyta</taxon>
        <taxon>Tracheophyta</taxon>
        <taxon>Spermatophyta</taxon>
        <taxon>Magnoliopsida</taxon>
        <taxon>Ranunculales</taxon>
        <taxon>Menispermaceae</taxon>
        <taxon>Menispermoideae</taxon>
        <taxon>Cissampelideae</taxon>
        <taxon>Stephania</taxon>
    </lineage>
</organism>
<dbReference type="Gene3D" id="3.80.10.10">
    <property type="entry name" value="Ribonuclease Inhibitor"/>
    <property type="match status" value="1"/>
</dbReference>